<dbReference type="InterPro" id="IPR000014">
    <property type="entry name" value="PAS"/>
</dbReference>
<evidence type="ECO:0000256" key="1">
    <source>
        <dbReference type="ARBA" id="ARBA00022777"/>
    </source>
</evidence>
<evidence type="ECO:0000313" key="8">
    <source>
        <dbReference type="Proteomes" id="UP000620382"/>
    </source>
</evidence>
<dbReference type="InterPro" id="IPR013656">
    <property type="entry name" value="PAS_4"/>
</dbReference>
<feature type="transmembrane region" description="Helical" evidence="2">
    <location>
        <begin position="241"/>
        <end position="260"/>
    </location>
</feature>
<dbReference type="Pfam" id="PF00990">
    <property type="entry name" value="GGDEF"/>
    <property type="match status" value="1"/>
</dbReference>
<evidence type="ECO:0000313" key="7">
    <source>
        <dbReference type="EMBL" id="MBK3462927.1"/>
    </source>
</evidence>
<feature type="transmembrane region" description="Helical" evidence="2">
    <location>
        <begin position="78"/>
        <end position="98"/>
    </location>
</feature>
<dbReference type="PANTHER" id="PTHR44757">
    <property type="entry name" value="DIGUANYLATE CYCLASE DGCP"/>
    <property type="match status" value="1"/>
</dbReference>
<accession>A0ABS1H147</accession>
<dbReference type="InterPro" id="IPR000700">
    <property type="entry name" value="PAS-assoc_C"/>
</dbReference>
<feature type="domain" description="EAL" evidence="5">
    <location>
        <begin position="708"/>
        <end position="954"/>
    </location>
</feature>
<name>A0ABS1H147_9PSED</name>
<dbReference type="Gene3D" id="3.30.70.270">
    <property type="match status" value="1"/>
</dbReference>
<evidence type="ECO:0000256" key="2">
    <source>
        <dbReference type="SAM" id="Phobius"/>
    </source>
</evidence>
<dbReference type="PANTHER" id="PTHR44757:SF2">
    <property type="entry name" value="BIOFILM ARCHITECTURE MAINTENANCE PROTEIN MBAA"/>
    <property type="match status" value="1"/>
</dbReference>
<dbReference type="InterPro" id="IPR035965">
    <property type="entry name" value="PAS-like_dom_sf"/>
</dbReference>
<dbReference type="CDD" id="cd01948">
    <property type="entry name" value="EAL"/>
    <property type="match status" value="1"/>
</dbReference>
<keyword evidence="2" id="KW-0812">Transmembrane</keyword>
<evidence type="ECO:0000259" key="5">
    <source>
        <dbReference type="PROSITE" id="PS50883"/>
    </source>
</evidence>
<feature type="transmembrane region" description="Helical" evidence="2">
    <location>
        <begin position="113"/>
        <end position="134"/>
    </location>
</feature>
<feature type="transmembrane region" description="Helical" evidence="2">
    <location>
        <begin position="178"/>
        <end position="198"/>
    </location>
</feature>
<dbReference type="Pfam" id="PF08447">
    <property type="entry name" value="PAS_3"/>
    <property type="match status" value="1"/>
</dbReference>
<dbReference type="InterPro" id="IPR043128">
    <property type="entry name" value="Rev_trsase/Diguanyl_cyclase"/>
</dbReference>
<dbReference type="SUPFAM" id="SSF55785">
    <property type="entry name" value="PYP-like sensor domain (PAS domain)"/>
    <property type="match status" value="2"/>
</dbReference>
<dbReference type="InterPro" id="IPR052155">
    <property type="entry name" value="Biofilm_reg_signaling"/>
</dbReference>
<dbReference type="Gene3D" id="3.20.20.450">
    <property type="entry name" value="EAL domain"/>
    <property type="match status" value="1"/>
</dbReference>
<feature type="transmembrane region" description="Helical" evidence="2">
    <location>
        <begin position="141"/>
        <end position="158"/>
    </location>
</feature>
<feature type="domain" description="PAS" evidence="3">
    <location>
        <begin position="405"/>
        <end position="462"/>
    </location>
</feature>
<dbReference type="Gene3D" id="3.30.450.20">
    <property type="entry name" value="PAS domain"/>
    <property type="match status" value="2"/>
</dbReference>
<dbReference type="NCBIfam" id="TIGR00254">
    <property type="entry name" value="GGDEF"/>
    <property type="match status" value="1"/>
</dbReference>
<dbReference type="InterPro" id="IPR001633">
    <property type="entry name" value="EAL_dom"/>
</dbReference>
<dbReference type="SMART" id="SM00086">
    <property type="entry name" value="PAC"/>
    <property type="match status" value="2"/>
</dbReference>
<dbReference type="InterPro" id="IPR035919">
    <property type="entry name" value="EAL_sf"/>
</dbReference>
<dbReference type="PROSITE" id="PS50113">
    <property type="entry name" value="PAC"/>
    <property type="match status" value="2"/>
</dbReference>
<keyword evidence="1" id="KW-0418">Kinase</keyword>
<feature type="domain" description="PAC" evidence="4">
    <location>
        <begin position="349"/>
        <end position="401"/>
    </location>
</feature>
<dbReference type="PROSITE" id="PS50883">
    <property type="entry name" value="EAL"/>
    <property type="match status" value="1"/>
</dbReference>
<feature type="domain" description="GGDEF" evidence="6">
    <location>
        <begin position="561"/>
        <end position="699"/>
    </location>
</feature>
<protein>
    <submittedName>
        <fullName evidence="7">EAL domain-containing protein</fullName>
    </submittedName>
</protein>
<dbReference type="SMART" id="SM00267">
    <property type="entry name" value="GGDEF"/>
    <property type="match status" value="1"/>
</dbReference>
<dbReference type="InterPro" id="IPR000160">
    <property type="entry name" value="GGDEF_dom"/>
</dbReference>
<dbReference type="NCBIfam" id="TIGR00229">
    <property type="entry name" value="sensory_box"/>
    <property type="match status" value="2"/>
</dbReference>
<keyword evidence="2" id="KW-0472">Membrane</keyword>
<dbReference type="InterPro" id="IPR013655">
    <property type="entry name" value="PAS_fold_3"/>
</dbReference>
<evidence type="ECO:0000259" key="4">
    <source>
        <dbReference type="PROSITE" id="PS50113"/>
    </source>
</evidence>
<dbReference type="InterPro" id="IPR033425">
    <property type="entry name" value="MASE3"/>
</dbReference>
<feature type="transmembrane region" description="Helical" evidence="2">
    <location>
        <begin position="42"/>
        <end position="66"/>
    </location>
</feature>
<evidence type="ECO:0000259" key="6">
    <source>
        <dbReference type="PROSITE" id="PS50887"/>
    </source>
</evidence>
<feature type="domain" description="PAS" evidence="3">
    <location>
        <begin position="277"/>
        <end position="347"/>
    </location>
</feature>
<feature type="domain" description="PAC" evidence="4">
    <location>
        <begin position="477"/>
        <end position="529"/>
    </location>
</feature>
<dbReference type="CDD" id="cd01949">
    <property type="entry name" value="GGDEF"/>
    <property type="match status" value="1"/>
</dbReference>
<dbReference type="SMART" id="SM00091">
    <property type="entry name" value="PAS"/>
    <property type="match status" value="2"/>
</dbReference>
<comment type="caution">
    <text evidence="7">The sequence shown here is derived from an EMBL/GenBank/DDBJ whole genome shotgun (WGS) entry which is preliminary data.</text>
</comment>
<reference evidence="7 8" key="1">
    <citation type="submission" date="2021-01" db="EMBL/GenBank/DDBJ databases">
        <title>Antibiotic resistance and phylogeny of Pseudomonas spp. isolated over three decades from chicken meat in the Norwegian food chain.</title>
        <authorList>
            <person name="Moen B."/>
        </authorList>
    </citation>
    <scope>NUCLEOTIDE SEQUENCE [LARGE SCALE GENOMIC DNA]</scope>
    <source>
        <strain evidence="7 8">MF6766</strain>
    </source>
</reference>
<gene>
    <name evidence="7" type="ORF">JJD71_28060</name>
</gene>
<dbReference type="Pfam" id="PF17159">
    <property type="entry name" value="MASE3"/>
    <property type="match status" value="1"/>
</dbReference>
<dbReference type="PROSITE" id="PS50887">
    <property type="entry name" value="GGDEF"/>
    <property type="match status" value="1"/>
</dbReference>
<dbReference type="EMBL" id="JAENSR010000012">
    <property type="protein sequence ID" value="MBK3462927.1"/>
    <property type="molecule type" value="Genomic_DNA"/>
</dbReference>
<keyword evidence="1" id="KW-0808">Transferase</keyword>
<dbReference type="Proteomes" id="UP000620382">
    <property type="component" value="Unassembled WGS sequence"/>
</dbReference>
<sequence length="954" mass="106595">MQPLYLNHRSLALSTCALALVLMALALSLPPIAIFTARPADYLSVHILLEMFAISVSLMIVTIAWNTPDHDAEPIAQTLVFGFASVAGLDMLHTLYFAGMPGLVVDGSTNTAIFFWLSSRAVEVAVLCLAALSLRLPGSRNAWLIAGIVLVAALFLIATQRPQWLPLSYIPGSGLTPLKNTCELILCVANLGLALWFFLRSRKTQSSRDLWLGAACFITAMGGLAFTQYRTTSEFINLFGHIYKVAAYCFFYLAAFQIAVRKPYRLLEVREQRIREQETELHNLLSNLPVGIARLDEHLHLRYANPTLIRSQDRRPESVIGQTIGDLLLDDVAEQIRPHLIKALDGIRSDLDLQYLRPDGNSAYASCLVVPERQVSGREAGVLAIFTDTSEREHNRRQLIDSLREIAEIKAALDAHAIVAITDARGVITQVNDKFCAISQYARSELVGRTHKMINSGHHPREFFQDLWRTISHGEVWSGEVCNRAKDGSLYWVQSTIMPFIGKDGLPEQYIAIRADITKRKRIEEAAQRMALHDALTGLANRRLMSERLIRALHNSQRHNQHGALLLMDLDHFKEINDTLGHPIGDQLLKEVAVRLQGTLRQSDTVARLGGDEFVVIIEELGNSQESAMHHASDTGEKIRQVLSAPYQLHDHMAQITPSIGVVLFDGTLQNADELIKRADMALYKAKDAGRDQLCFFDNALQSEINQRALLQRDLRLALEQDELRLFYQSVVDADEQILGFEALLRWQNPQRGLVSTAQFIPLAEESGLIIPIGQWVLATACRQLAEWQHDPMRQVWTIAVNISARQLSQADFVQQVLQVLASSGAPANRLRLEITESMLQHDLTVTIGKMQALRQVGVRFSLDDFGTGYSSMSYLKHMPLDQLKIDKSFVDEILTDNTDSAIAHTVVTLAQNLGLEVVAEGVEQREQLELLIAIGCRAFQGYLFGKPEPITRT</sequence>
<organism evidence="7 8">
    <name type="scientific">Pseudomonas haemolytica</name>
    <dbReference type="NCBI Taxonomy" id="2600065"/>
    <lineage>
        <taxon>Bacteria</taxon>
        <taxon>Pseudomonadati</taxon>
        <taxon>Pseudomonadota</taxon>
        <taxon>Gammaproteobacteria</taxon>
        <taxon>Pseudomonadales</taxon>
        <taxon>Pseudomonadaceae</taxon>
        <taxon>Pseudomonas</taxon>
    </lineage>
</organism>
<dbReference type="InterPro" id="IPR029787">
    <property type="entry name" value="Nucleotide_cyclase"/>
</dbReference>
<dbReference type="SUPFAM" id="SSF141868">
    <property type="entry name" value="EAL domain-like"/>
    <property type="match status" value="1"/>
</dbReference>
<dbReference type="SUPFAM" id="SSF55073">
    <property type="entry name" value="Nucleotide cyclase"/>
    <property type="match status" value="1"/>
</dbReference>
<dbReference type="PROSITE" id="PS50112">
    <property type="entry name" value="PAS"/>
    <property type="match status" value="2"/>
</dbReference>
<keyword evidence="8" id="KW-1185">Reference proteome</keyword>
<proteinExistence type="predicted"/>
<dbReference type="Pfam" id="PF00563">
    <property type="entry name" value="EAL"/>
    <property type="match status" value="1"/>
</dbReference>
<dbReference type="InterPro" id="IPR001610">
    <property type="entry name" value="PAC"/>
</dbReference>
<dbReference type="RefSeq" id="WP_198342814.1">
    <property type="nucleotide sequence ID" value="NZ_JAENSR010000012.1"/>
</dbReference>
<dbReference type="SMART" id="SM00052">
    <property type="entry name" value="EAL"/>
    <property type="match status" value="1"/>
</dbReference>
<keyword evidence="2" id="KW-1133">Transmembrane helix</keyword>
<dbReference type="Pfam" id="PF08448">
    <property type="entry name" value="PAS_4"/>
    <property type="match status" value="1"/>
</dbReference>
<evidence type="ECO:0000259" key="3">
    <source>
        <dbReference type="PROSITE" id="PS50112"/>
    </source>
</evidence>
<dbReference type="CDD" id="cd00130">
    <property type="entry name" value="PAS"/>
    <property type="match status" value="2"/>
</dbReference>